<evidence type="ECO:0000256" key="1">
    <source>
        <dbReference type="SAM" id="MobiDB-lite"/>
    </source>
</evidence>
<organism evidence="2">
    <name type="scientific">Trachysalambria curvirostris nimavirus</name>
    <dbReference type="NCBI Taxonomy" id="2984282"/>
    <lineage>
        <taxon>Viruses</taxon>
        <taxon>Viruses incertae sedis</taxon>
        <taxon>Naldaviricetes</taxon>
        <taxon>Nimaviridae</taxon>
    </lineage>
</organism>
<reference evidence="2" key="1">
    <citation type="submission" date="2022-10" db="EMBL/GenBank/DDBJ databases">
        <title>Genome sequences of endogenous nimaviruses in decapod crustaceans.</title>
        <authorList>
            <person name="Kawato S."/>
            <person name="Nozaki R."/>
            <person name="Kondo H."/>
            <person name="Hirono I."/>
        </authorList>
    </citation>
    <scope>NUCLEOTIDE SEQUENCE</scope>
    <source>
        <strain evidence="2">Ube2021</strain>
    </source>
</reference>
<evidence type="ECO:0000313" key="2">
    <source>
        <dbReference type="EMBL" id="BDT63042.1"/>
    </source>
</evidence>
<feature type="region of interest" description="Disordered" evidence="1">
    <location>
        <begin position="1"/>
        <end position="60"/>
    </location>
</feature>
<dbReference type="EMBL" id="LC738880">
    <property type="protein sequence ID" value="BDT63042.1"/>
    <property type="molecule type" value="Genomic_DNA"/>
</dbReference>
<feature type="region of interest" description="Disordered" evidence="1">
    <location>
        <begin position="251"/>
        <end position="282"/>
    </location>
</feature>
<accession>A0A9C7BR58</accession>
<proteinExistence type="predicted"/>
<feature type="compositionally biased region" description="Basic and acidic residues" evidence="1">
    <location>
        <begin position="9"/>
        <end position="18"/>
    </location>
</feature>
<name>A0A9C7BR58_9VIRU</name>
<feature type="compositionally biased region" description="Basic and acidic residues" evidence="1">
    <location>
        <begin position="29"/>
        <end position="60"/>
    </location>
</feature>
<sequence>MDQSNADVLIREQERSSGEDGNPVQKAVEAVEKRQSQDEDAESREAPKSKRLKSVKDSKSRNISTGSMRWLIRVEDASASDRSLIDSLKRRNGVVDSVILSEKTILLHLEKDIGIEQIKIMLHPRHCEEITQLSGHQYITLSEKENKDQGSAAPATLNRRTYIRRTRPTTSYYSFTLEGNDLSRRINNMKKVLELSPIKKTLTISEPVQESIRDNVSPRAIRDIHFLDSDILIGCFSVRDKETLTSTETIAEGQVQTETERETETEAEGGMETGPEAEARTQEDDDCLDLARYYKGLIFNIKRLSRQQYRDLTRHRNVRPHIKSWLCVGPYFMNGGLPQSTDVLKDSGIITCRILEKGIGVFQFSPNRSNISPSDAARAMGAMHKSLCFQTAVTRVRDILESNKSDIIYSYGSIVYRNGWRNSTKRATRYLKFYRKNETEKMTDDDILEVLNMDRVFYRIFITKEKTYGVAKITGGQKIVPETIKSKELCFTAITCKSFDDERKGGTLDSLRTWRRGPKITDLSDIESTTFSFSDISEESVKKFASQKRINVLLADPTGKDKWHGVFMTKQAIRASNLSPKNIGKIKPLSKERYTRLVSSAGKSKKVCREDKGL</sequence>
<protein>
    <submittedName>
        <fullName evidence="2">Wsv277-like protein</fullName>
    </submittedName>
</protein>